<evidence type="ECO:0000259" key="8">
    <source>
        <dbReference type="Pfam" id="PF13886"/>
    </source>
</evidence>
<evidence type="ECO:0000256" key="4">
    <source>
        <dbReference type="ARBA" id="ARBA00023136"/>
    </source>
</evidence>
<organism evidence="9 10">
    <name type="scientific">Hohenbuehelia grisea</name>
    <dbReference type="NCBI Taxonomy" id="104357"/>
    <lineage>
        <taxon>Eukaryota</taxon>
        <taxon>Fungi</taxon>
        <taxon>Dikarya</taxon>
        <taxon>Basidiomycota</taxon>
        <taxon>Agaricomycotina</taxon>
        <taxon>Agaricomycetes</taxon>
        <taxon>Agaricomycetidae</taxon>
        <taxon>Agaricales</taxon>
        <taxon>Pleurotineae</taxon>
        <taxon>Pleurotaceae</taxon>
        <taxon>Hohenbuehelia</taxon>
    </lineage>
</organism>
<feature type="transmembrane region" description="Helical" evidence="6">
    <location>
        <begin position="231"/>
        <end position="251"/>
    </location>
</feature>
<evidence type="ECO:0000256" key="2">
    <source>
        <dbReference type="ARBA" id="ARBA00022692"/>
    </source>
</evidence>
<reference evidence="10" key="1">
    <citation type="submission" date="2024-06" db="EMBL/GenBank/DDBJ databases">
        <title>Multi-omics analyses provide insights into the biosynthesis of the anticancer antibiotic pleurotin in Hohenbuehelia grisea.</title>
        <authorList>
            <person name="Weaver J.A."/>
            <person name="Alberti F."/>
        </authorList>
    </citation>
    <scope>NUCLEOTIDE SEQUENCE [LARGE SCALE GENOMIC DNA]</scope>
    <source>
        <strain evidence="10">T-177</strain>
    </source>
</reference>
<feature type="transmembrane region" description="Helical" evidence="6">
    <location>
        <begin position="207"/>
        <end position="225"/>
    </location>
</feature>
<keyword evidence="10" id="KW-1185">Reference proteome</keyword>
<evidence type="ECO:0000256" key="5">
    <source>
        <dbReference type="SAM" id="MobiDB-lite"/>
    </source>
</evidence>
<feature type="region of interest" description="Disordered" evidence="5">
    <location>
        <begin position="26"/>
        <end position="50"/>
    </location>
</feature>
<keyword evidence="3 6" id="KW-1133">Transmembrane helix</keyword>
<feature type="signal peptide" evidence="7">
    <location>
        <begin position="1"/>
        <end position="26"/>
    </location>
</feature>
<sequence length="299" mass="31238">MIPNISFRSVLLAGLGVLAVLSSVRAQSTPSPSPSSTSPSASRPASSSFSLSLTTSTSTFTTTIRRGASSVAVITAVPTTFNVTITPTATSSAPANSTSAEASATPTPIVLETKVDPGFGVLGALLILTGLPSAFWGHKNRWTSFFLIGFYTLSLVCLVLILKFGVLPAVNPPSKALRGYFVLASTVAGVTGGGMAIFFWKGAKYFIGAWGGFAFALYVQCFHNGGVIRPIAFRWIFYIACGVVGFTLCTIPKIHYHILLISTAFVGSSAFMLGVDCFTTAGLKEVGSLRHDSVASILS</sequence>
<feature type="chain" id="PRO_5047129008" description="TM7S3/TM198-like domain-containing protein" evidence="7">
    <location>
        <begin position="27"/>
        <end position="299"/>
    </location>
</feature>
<feature type="transmembrane region" description="Helical" evidence="6">
    <location>
        <begin position="144"/>
        <end position="167"/>
    </location>
</feature>
<evidence type="ECO:0000256" key="6">
    <source>
        <dbReference type="SAM" id="Phobius"/>
    </source>
</evidence>
<evidence type="ECO:0000313" key="10">
    <source>
        <dbReference type="Proteomes" id="UP001556367"/>
    </source>
</evidence>
<name>A0ABR3J853_9AGAR</name>
<dbReference type="Proteomes" id="UP001556367">
    <property type="component" value="Unassembled WGS sequence"/>
</dbReference>
<comment type="subcellular location">
    <subcellularLocation>
        <location evidence="1">Membrane</location>
        <topology evidence="1">Multi-pass membrane protein</topology>
    </subcellularLocation>
</comment>
<feature type="domain" description="TM7S3/TM198-like" evidence="8">
    <location>
        <begin position="123"/>
        <end position="286"/>
    </location>
</feature>
<proteinExistence type="predicted"/>
<dbReference type="InterPro" id="IPR025256">
    <property type="entry name" value="TM7S3/TM198-like_dom"/>
</dbReference>
<dbReference type="Pfam" id="PF13886">
    <property type="entry name" value="TM7S3_TM198"/>
    <property type="match status" value="1"/>
</dbReference>
<gene>
    <name evidence="9" type="ORF">HGRIS_008044</name>
</gene>
<keyword evidence="4 6" id="KW-0472">Membrane</keyword>
<evidence type="ECO:0000313" key="9">
    <source>
        <dbReference type="EMBL" id="KAL0951340.1"/>
    </source>
</evidence>
<accession>A0ABR3J853</accession>
<feature type="transmembrane region" description="Helical" evidence="6">
    <location>
        <begin position="258"/>
        <end position="283"/>
    </location>
</feature>
<feature type="transmembrane region" description="Helical" evidence="6">
    <location>
        <begin position="179"/>
        <end position="200"/>
    </location>
</feature>
<dbReference type="PANTHER" id="PTHR39469:SF1">
    <property type="entry name" value="DUF4203 DOMAIN-CONTAINING PROTEIN"/>
    <property type="match status" value="1"/>
</dbReference>
<comment type="caution">
    <text evidence="9">The sequence shown here is derived from an EMBL/GenBank/DDBJ whole genome shotgun (WGS) entry which is preliminary data.</text>
</comment>
<evidence type="ECO:0000256" key="3">
    <source>
        <dbReference type="ARBA" id="ARBA00022989"/>
    </source>
</evidence>
<evidence type="ECO:0000256" key="1">
    <source>
        <dbReference type="ARBA" id="ARBA00004141"/>
    </source>
</evidence>
<dbReference type="EMBL" id="JASNQZ010000011">
    <property type="protein sequence ID" value="KAL0951340.1"/>
    <property type="molecule type" value="Genomic_DNA"/>
</dbReference>
<feature type="transmembrane region" description="Helical" evidence="6">
    <location>
        <begin position="118"/>
        <end position="137"/>
    </location>
</feature>
<keyword evidence="7" id="KW-0732">Signal</keyword>
<protein>
    <recommendedName>
        <fullName evidence="8">TM7S3/TM198-like domain-containing protein</fullName>
    </recommendedName>
</protein>
<evidence type="ECO:0000256" key="7">
    <source>
        <dbReference type="SAM" id="SignalP"/>
    </source>
</evidence>
<keyword evidence="2 6" id="KW-0812">Transmembrane</keyword>
<dbReference type="PANTHER" id="PTHR39469">
    <property type="entry name" value="CHROMOSOME 1, WHOLE GENOME SHOTGUN SEQUENCE"/>
    <property type="match status" value="1"/>
</dbReference>